<dbReference type="PANTHER" id="PTHR37534">
    <property type="entry name" value="TRANSCRIPTIONAL ACTIVATOR PROTEIN UGA3"/>
    <property type="match status" value="1"/>
</dbReference>
<dbReference type="InterPro" id="IPR036864">
    <property type="entry name" value="Zn2-C6_fun-type_DNA-bd_sf"/>
</dbReference>
<dbReference type="InterPro" id="IPR011009">
    <property type="entry name" value="Kinase-like_dom_sf"/>
</dbReference>
<keyword evidence="5" id="KW-0723">Serine/threonine-protein kinase</keyword>
<dbReference type="Proteomes" id="UP000030703">
    <property type="component" value="Unassembled WGS sequence"/>
</dbReference>
<dbReference type="PROSITE" id="PS50011">
    <property type="entry name" value="PROTEIN_KINASE_DOM"/>
    <property type="match status" value="1"/>
</dbReference>
<dbReference type="PANTHER" id="PTHR37534:SF46">
    <property type="entry name" value="ZN(II)2CYS6 TRANSCRIPTION FACTOR (EUROFUNG)"/>
    <property type="match status" value="1"/>
</dbReference>
<accession>W9Z8A2</accession>
<dbReference type="SUPFAM" id="SSF56112">
    <property type="entry name" value="Protein kinase-like (PK-like)"/>
    <property type="match status" value="1"/>
</dbReference>
<reference evidence="5" key="1">
    <citation type="submission" date="2012-04" db="EMBL/GenBank/DDBJ databases">
        <title>The Genome Sequence of Fusarium oxysporum melonis.</title>
        <authorList>
            <consortium name="The Broad Institute Genome Sequencing Platform"/>
            <person name="Ma L.-J."/>
            <person name="Gale L.R."/>
            <person name="Schwartz D.C."/>
            <person name="Zhou S."/>
            <person name="Corby-Kistler H."/>
            <person name="Young S.K."/>
            <person name="Zeng Q."/>
            <person name="Gargeya S."/>
            <person name="Fitzgerald M."/>
            <person name="Haas B."/>
            <person name="Abouelleil A."/>
            <person name="Alvarado L."/>
            <person name="Arachchi H.M."/>
            <person name="Berlin A."/>
            <person name="Brown A."/>
            <person name="Chapman S.B."/>
            <person name="Chen Z."/>
            <person name="Dunbar C."/>
            <person name="Freedman E."/>
            <person name="Gearin G."/>
            <person name="Goldberg J."/>
            <person name="Griggs A."/>
            <person name="Gujja S."/>
            <person name="Heiman D."/>
            <person name="Howarth C."/>
            <person name="Larson L."/>
            <person name="Lui A."/>
            <person name="MacDonald P.J.P."/>
            <person name="Montmayeur A."/>
            <person name="Murphy C."/>
            <person name="Neiman D."/>
            <person name="Pearson M."/>
            <person name="Priest M."/>
            <person name="Roberts A."/>
            <person name="Saif S."/>
            <person name="Shea T."/>
            <person name="Shenoy N."/>
            <person name="Sisk P."/>
            <person name="Stolte C."/>
            <person name="Sykes S."/>
            <person name="Wortman J."/>
            <person name="Nusbaum C."/>
            <person name="Birren B."/>
        </authorList>
    </citation>
    <scope>NUCLEOTIDE SEQUENCE</scope>
    <source>
        <strain evidence="5">26406</strain>
    </source>
</reference>
<dbReference type="InterPro" id="IPR001138">
    <property type="entry name" value="Zn2Cys6_DnaBD"/>
</dbReference>
<feature type="compositionally biased region" description="Polar residues" evidence="2">
    <location>
        <begin position="805"/>
        <end position="814"/>
    </location>
</feature>
<dbReference type="CDD" id="cd00067">
    <property type="entry name" value="GAL4"/>
    <property type="match status" value="1"/>
</dbReference>
<dbReference type="SMART" id="SM00066">
    <property type="entry name" value="GAL4"/>
    <property type="match status" value="1"/>
</dbReference>
<gene>
    <name evidence="5" type="ORF">FOMG_18456</name>
</gene>
<keyword evidence="5" id="KW-0808">Transferase</keyword>
<evidence type="ECO:0000256" key="2">
    <source>
        <dbReference type="SAM" id="MobiDB-lite"/>
    </source>
</evidence>
<evidence type="ECO:0000313" key="5">
    <source>
        <dbReference type="EMBL" id="EXK24852.1"/>
    </source>
</evidence>
<dbReference type="AlphaFoldDB" id="W9Z8A2"/>
<dbReference type="Pfam" id="PF00172">
    <property type="entry name" value="Zn_clus"/>
    <property type="match status" value="1"/>
</dbReference>
<keyword evidence="5" id="KW-0418">Kinase</keyword>
<dbReference type="SMART" id="SM00220">
    <property type="entry name" value="S_TKc"/>
    <property type="match status" value="1"/>
</dbReference>
<evidence type="ECO:0000259" key="3">
    <source>
        <dbReference type="PROSITE" id="PS50011"/>
    </source>
</evidence>
<keyword evidence="1" id="KW-0539">Nucleus</keyword>
<dbReference type="Gene3D" id="1.10.510.10">
    <property type="entry name" value="Transferase(Phosphotransferase) domain 1"/>
    <property type="match status" value="1"/>
</dbReference>
<dbReference type="SUPFAM" id="SSF57701">
    <property type="entry name" value="Zn2/Cys6 DNA-binding domain"/>
    <property type="match status" value="1"/>
</dbReference>
<proteinExistence type="predicted"/>
<feature type="compositionally biased region" description="Basic and acidic residues" evidence="2">
    <location>
        <begin position="1"/>
        <end position="19"/>
    </location>
</feature>
<dbReference type="InterPro" id="IPR000719">
    <property type="entry name" value="Prot_kinase_dom"/>
</dbReference>
<dbReference type="GO" id="GO:0004674">
    <property type="term" value="F:protein serine/threonine kinase activity"/>
    <property type="evidence" value="ECO:0007669"/>
    <property type="project" value="UniProtKB-KW"/>
</dbReference>
<feature type="domain" description="Protein kinase" evidence="3">
    <location>
        <begin position="210"/>
        <end position="579"/>
    </location>
</feature>
<feature type="region of interest" description="Disordered" evidence="2">
    <location>
        <begin position="442"/>
        <end position="464"/>
    </location>
</feature>
<feature type="region of interest" description="Disordered" evidence="2">
    <location>
        <begin position="1"/>
        <end position="24"/>
    </location>
</feature>
<dbReference type="EMBL" id="JH659445">
    <property type="protein sequence ID" value="EXK24852.1"/>
    <property type="molecule type" value="Genomic_DNA"/>
</dbReference>
<evidence type="ECO:0000259" key="4">
    <source>
        <dbReference type="PROSITE" id="PS50048"/>
    </source>
</evidence>
<feature type="domain" description="Zn(2)-C6 fungal-type" evidence="4">
    <location>
        <begin position="29"/>
        <end position="59"/>
    </location>
</feature>
<dbReference type="PROSITE" id="PS00463">
    <property type="entry name" value="ZN2_CY6_FUNGAL_1"/>
    <property type="match status" value="1"/>
</dbReference>
<sequence>MSSSSEKEKSTTPETDSRVRQFHTRSRTGCSNCRTRRKRCDEQRPQCYNCVRGQRTCVYAPPKIPLRERRAQQKEARPWDQMPWELEQTPKEIACLKKTNIPPRLSRLNHDTGFNKLAVAMPLKSHELFQYLFESSRTLKTTPKTPGTEYLARMIDNPCALRSAILMAGMHFSFQFGGLATFESTFLYHKIEVMRVINRWIASGDYKLEAAIIREMATLAFTEACHGELVAAETHISGILALIETARPDKSDPTRSDCCSTDRELANRYFVMSYVYITGLKSLLSGICRTGGHGSSLYALLFALKSVKIIPDAPLMNMERDVLSMSMHFLFPFVDADLSDLLRNNNSRCPPHLREKLKAGEALLDHWLWQQMEGVSRALSAFHTQMENPFKDVKGKVIALHFDLKPANILVTSGPDGVTLKITDFGQSIIQIIDDDMDISLPHNTGHPRYGPPESRPSSQHLTQGSGDDLKVLLNYDVWSLGCIMVEVLIHLLDEDLNDFDSKLQGPFYIKEPNGLKKCVTDSFRRFEQAFQHDSDQTEYMKDIVALLQNMLNHDKNNRAYSSTVTQKLDEARGNLEALRDGRNQLVVAVEKQGFKDWKGFRKLGWHNGTSIVSFSEKEGITLHLIRQRTGEPVYKSTTSIPCRISLWARTIRTEQTQTGIEIGLVWAVEKGVPPEVGRKNFDPRKWCFAPTYVFPDPESSTNRFDCILFPEIGTTTPGDDDFVFKLGFPSLEDVLIFQGALFQRSILPPISISISTLKPKREAEAPKINQQDSYLQFWAPNKPKYVGPLSTDGKSDRTKPRGSIDSSSTGLSENNRRALEKPFETMVILFKHHRPLVFTLKKGLIKLSRCGSTTLQIDNRVDNSIHVRHPPIYQVWESEDPRAAPRQPCLPVEPEIEKLSKCILKTLTIRITLTKEQDFELFQKVPQNLWKK</sequence>
<dbReference type="OrthoDB" id="248923at2759"/>
<dbReference type="GO" id="GO:0000981">
    <property type="term" value="F:DNA-binding transcription factor activity, RNA polymerase II-specific"/>
    <property type="evidence" value="ECO:0007669"/>
    <property type="project" value="InterPro"/>
</dbReference>
<dbReference type="GO" id="GO:0005524">
    <property type="term" value="F:ATP binding"/>
    <property type="evidence" value="ECO:0007669"/>
    <property type="project" value="InterPro"/>
</dbReference>
<name>W9Z8A2_FUSOX</name>
<dbReference type="Gene3D" id="4.10.240.10">
    <property type="entry name" value="Zn(2)-C6 fungal-type DNA-binding domain"/>
    <property type="match status" value="1"/>
</dbReference>
<dbReference type="PROSITE" id="PS50048">
    <property type="entry name" value="ZN2_CY6_FUNGAL_2"/>
    <property type="match status" value="1"/>
</dbReference>
<dbReference type="GO" id="GO:0008270">
    <property type="term" value="F:zinc ion binding"/>
    <property type="evidence" value="ECO:0007669"/>
    <property type="project" value="InterPro"/>
</dbReference>
<feature type="region of interest" description="Disordered" evidence="2">
    <location>
        <begin position="788"/>
        <end position="817"/>
    </location>
</feature>
<dbReference type="Pfam" id="PF00069">
    <property type="entry name" value="Pkinase"/>
    <property type="match status" value="1"/>
</dbReference>
<dbReference type="HOGENOM" id="CLU_313752_0_0_1"/>
<organism evidence="5">
    <name type="scientific">Fusarium oxysporum f. sp. melonis 26406</name>
    <dbReference type="NCBI Taxonomy" id="1089452"/>
    <lineage>
        <taxon>Eukaryota</taxon>
        <taxon>Fungi</taxon>
        <taxon>Dikarya</taxon>
        <taxon>Ascomycota</taxon>
        <taxon>Pezizomycotina</taxon>
        <taxon>Sordariomycetes</taxon>
        <taxon>Hypocreomycetidae</taxon>
        <taxon>Hypocreales</taxon>
        <taxon>Nectriaceae</taxon>
        <taxon>Fusarium</taxon>
        <taxon>Fusarium oxysporum species complex</taxon>
    </lineage>
</organism>
<protein>
    <submittedName>
        <fullName evidence="5">Serine/threonine protein kinase</fullName>
    </submittedName>
</protein>
<evidence type="ECO:0000256" key="1">
    <source>
        <dbReference type="ARBA" id="ARBA00023242"/>
    </source>
</evidence>
<dbReference type="VEuPathDB" id="FungiDB:FOMG_18456"/>
<reference evidence="5" key="2">
    <citation type="submission" date="2012-05" db="EMBL/GenBank/DDBJ databases">
        <title>Annotation of the Genome Sequence of Fusarium oxysporum f. sp. melonis 26406.</title>
        <authorList>
            <consortium name="The Broad Institute Genomics Platform"/>
            <person name="Ma L.-J."/>
            <person name="Corby-Kistler H."/>
            <person name="Broz K."/>
            <person name="Gale L.R."/>
            <person name="Jonkers W."/>
            <person name="O'Donnell K."/>
            <person name="Ploetz R."/>
            <person name="Steinberg C."/>
            <person name="Schwartz D.C."/>
            <person name="VanEtten H."/>
            <person name="Zhou S."/>
            <person name="Young S.K."/>
            <person name="Zeng Q."/>
            <person name="Gargeya S."/>
            <person name="Fitzgerald M."/>
            <person name="Abouelleil A."/>
            <person name="Alvarado L."/>
            <person name="Chapman S.B."/>
            <person name="Gainer-Dewar J."/>
            <person name="Goldberg J."/>
            <person name="Griggs A."/>
            <person name="Gujja S."/>
            <person name="Hansen M."/>
            <person name="Howarth C."/>
            <person name="Imamovic A."/>
            <person name="Ireland A."/>
            <person name="Larimer J."/>
            <person name="McCowan C."/>
            <person name="Murphy C."/>
            <person name="Pearson M."/>
            <person name="Poon T.W."/>
            <person name="Priest M."/>
            <person name="Roberts A."/>
            <person name="Saif S."/>
            <person name="Shea T."/>
            <person name="Sykes S."/>
            <person name="Wortman J."/>
            <person name="Nusbaum C."/>
            <person name="Birren B."/>
        </authorList>
    </citation>
    <scope>NUCLEOTIDE SEQUENCE</scope>
    <source>
        <strain evidence="5">26406</strain>
    </source>
</reference>